<protein>
    <recommendedName>
        <fullName evidence="4">Esterase</fullName>
    </recommendedName>
</protein>
<evidence type="ECO:0000313" key="3">
    <source>
        <dbReference type="Proteomes" id="UP000616724"/>
    </source>
</evidence>
<sequence length="239" mass="24226">MSGGLALAGLGGLSLLLGPDGLRDAYGQIKCGALPDPPESTPGSRQSGTMDGRRVVIGLPPGARGRLPVVILLQDTGGDALTPFGLYAVDRYLAAGGARFAVASVDDWPSADLGGALLPYLYGCGLDVRRIGLLGWAAGGAGALRIAAGLGKERVAAVGASAPAVTAGQAPLGELLDIPVWLDCGDRDSWAPQTETMLKGLRALGATAEGGIAGGCHDPAYHRRVLPDQLNFLARHMGA</sequence>
<dbReference type="Gene3D" id="3.40.50.1820">
    <property type="entry name" value="alpha/beta hydrolase"/>
    <property type="match status" value="1"/>
</dbReference>
<organism evidence="2 3">
    <name type="scientific">Planobispora longispora</name>
    <dbReference type="NCBI Taxonomy" id="28887"/>
    <lineage>
        <taxon>Bacteria</taxon>
        <taxon>Bacillati</taxon>
        <taxon>Actinomycetota</taxon>
        <taxon>Actinomycetes</taxon>
        <taxon>Streptosporangiales</taxon>
        <taxon>Streptosporangiaceae</taxon>
        <taxon>Planobispora</taxon>
    </lineage>
</organism>
<evidence type="ECO:0000256" key="1">
    <source>
        <dbReference type="SAM" id="MobiDB-lite"/>
    </source>
</evidence>
<name>A0A8J3RP99_9ACTN</name>
<reference evidence="2 3" key="1">
    <citation type="submission" date="2021-01" db="EMBL/GenBank/DDBJ databases">
        <title>Whole genome shotgun sequence of Planobispora longispora NBRC 13918.</title>
        <authorList>
            <person name="Komaki H."/>
            <person name="Tamura T."/>
        </authorList>
    </citation>
    <scope>NUCLEOTIDE SEQUENCE [LARGE SCALE GENOMIC DNA]</scope>
    <source>
        <strain evidence="2 3">NBRC 13918</strain>
    </source>
</reference>
<dbReference type="SUPFAM" id="SSF53474">
    <property type="entry name" value="alpha/beta-Hydrolases"/>
    <property type="match status" value="1"/>
</dbReference>
<evidence type="ECO:0008006" key="4">
    <source>
        <dbReference type="Google" id="ProtNLM"/>
    </source>
</evidence>
<dbReference type="RefSeq" id="WP_203893144.1">
    <property type="nucleotide sequence ID" value="NZ_BOOH01000042.1"/>
</dbReference>
<comment type="caution">
    <text evidence="2">The sequence shown here is derived from an EMBL/GenBank/DDBJ whole genome shotgun (WGS) entry which is preliminary data.</text>
</comment>
<dbReference type="Proteomes" id="UP000616724">
    <property type="component" value="Unassembled WGS sequence"/>
</dbReference>
<gene>
    <name evidence="2" type="ORF">Plo01_50730</name>
</gene>
<keyword evidence="3" id="KW-1185">Reference proteome</keyword>
<dbReference type="AlphaFoldDB" id="A0A8J3RP99"/>
<dbReference type="InterPro" id="IPR029058">
    <property type="entry name" value="AB_hydrolase_fold"/>
</dbReference>
<dbReference type="EMBL" id="BOOH01000042">
    <property type="protein sequence ID" value="GIH78644.1"/>
    <property type="molecule type" value="Genomic_DNA"/>
</dbReference>
<feature type="region of interest" description="Disordered" evidence="1">
    <location>
        <begin position="33"/>
        <end position="52"/>
    </location>
</feature>
<proteinExistence type="predicted"/>
<accession>A0A8J3RP99</accession>
<evidence type="ECO:0000313" key="2">
    <source>
        <dbReference type="EMBL" id="GIH78644.1"/>
    </source>
</evidence>